<comment type="caution">
    <text evidence="7">The sequence shown here is derived from an EMBL/GenBank/DDBJ whole genome shotgun (WGS) entry which is preliminary data.</text>
</comment>
<name>A0A7V7NUS8_9VIBR</name>
<evidence type="ECO:0000256" key="2">
    <source>
        <dbReference type="ARBA" id="ARBA00022748"/>
    </source>
</evidence>
<dbReference type="InterPro" id="IPR000866">
    <property type="entry name" value="AhpC/TSA"/>
</dbReference>
<evidence type="ECO:0000259" key="6">
    <source>
        <dbReference type="PROSITE" id="PS51352"/>
    </source>
</evidence>
<evidence type="ECO:0000256" key="3">
    <source>
        <dbReference type="ARBA" id="ARBA00023157"/>
    </source>
</evidence>
<organism evidence="7 8">
    <name type="scientific">Vibrio chagasii</name>
    <dbReference type="NCBI Taxonomy" id="170679"/>
    <lineage>
        <taxon>Bacteria</taxon>
        <taxon>Pseudomonadati</taxon>
        <taxon>Pseudomonadota</taxon>
        <taxon>Gammaproteobacteria</taxon>
        <taxon>Vibrionales</taxon>
        <taxon>Vibrionaceae</taxon>
        <taxon>Vibrio</taxon>
    </lineage>
</organism>
<feature type="signal peptide" evidence="5">
    <location>
        <begin position="1"/>
        <end position="19"/>
    </location>
</feature>
<comment type="subcellular location">
    <subcellularLocation>
        <location evidence="1">Cell envelope</location>
    </subcellularLocation>
</comment>
<dbReference type="Pfam" id="PF00578">
    <property type="entry name" value="AhpC-TSA"/>
    <property type="match status" value="1"/>
</dbReference>
<feature type="chain" id="PRO_5031026385" evidence="5">
    <location>
        <begin position="20"/>
        <end position="154"/>
    </location>
</feature>
<dbReference type="GO" id="GO:0030313">
    <property type="term" value="C:cell envelope"/>
    <property type="evidence" value="ECO:0007669"/>
    <property type="project" value="UniProtKB-SubCell"/>
</dbReference>
<dbReference type="SUPFAM" id="SSF52833">
    <property type="entry name" value="Thioredoxin-like"/>
    <property type="match status" value="1"/>
</dbReference>
<sequence>MFTRALALLALCLSLPAMAYQEGDALSQDVVKKLQLNNEELTIVDFFAEWCVSCRKELPEVNQLYKEVKGTGVTFKGVDVDEDVEVALEFQRQLGLEFPVVNDPEQALIAEFKPIGMPALYYIYQGKVIKIRFGAINHIGDVITDDLVKMGVQL</sequence>
<dbReference type="InterPro" id="IPR036249">
    <property type="entry name" value="Thioredoxin-like_sf"/>
</dbReference>
<evidence type="ECO:0000313" key="7">
    <source>
        <dbReference type="EMBL" id="KAB0480322.1"/>
    </source>
</evidence>
<dbReference type="InterPro" id="IPR050553">
    <property type="entry name" value="Thioredoxin_ResA/DsbE_sf"/>
</dbReference>
<keyword evidence="3" id="KW-1015">Disulfide bond</keyword>
<dbReference type="PROSITE" id="PS51352">
    <property type="entry name" value="THIOREDOXIN_2"/>
    <property type="match status" value="1"/>
</dbReference>
<feature type="domain" description="Thioredoxin" evidence="6">
    <location>
        <begin position="4"/>
        <end position="154"/>
    </location>
</feature>
<dbReference type="GO" id="GO:0017004">
    <property type="term" value="P:cytochrome complex assembly"/>
    <property type="evidence" value="ECO:0007669"/>
    <property type="project" value="UniProtKB-KW"/>
</dbReference>
<dbReference type="EMBL" id="VZPX01000015">
    <property type="protein sequence ID" value="KAB0480322.1"/>
    <property type="molecule type" value="Genomic_DNA"/>
</dbReference>
<keyword evidence="5" id="KW-0732">Signal</keyword>
<dbReference type="Gene3D" id="3.40.30.10">
    <property type="entry name" value="Glutaredoxin"/>
    <property type="match status" value="1"/>
</dbReference>
<dbReference type="Proteomes" id="UP000423756">
    <property type="component" value="Unassembled WGS sequence"/>
</dbReference>
<evidence type="ECO:0000256" key="4">
    <source>
        <dbReference type="ARBA" id="ARBA00023284"/>
    </source>
</evidence>
<reference evidence="7 8" key="1">
    <citation type="submission" date="2019-09" db="EMBL/GenBank/DDBJ databases">
        <title>Draft genome sequences of 48 bacterial type strains from the CCUG.</title>
        <authorList>
            <person name="Tunovic T."/>
            <person name="Pineiro-Iglesias B."/>
            <person name="Unosson C."/>
            <person name="Inganas E."/>
            <person name="Ohlen M."/>
            <person name="Cardew S."/>
            <person name="Jensie-Markopoulos S."/>
            <person name="Salva-Serra F."/>
            <person name="Jaen-Luchoro D."/>
            <person name="Karlsson R."/>
            <person name="Svensson-Stadler L."/>
            <person name="Chun J."/>
            <person name="Moore E."/>
        </authorList>
    </citation>
    <scope>NUCLEOTIDE SEQUENCE [LARGE SCALE GENOMIC DNA]</scope>
    <source>
        <strain evidence="7 8">CCUG 48643</strain>
    </source>
</reference>
<evidence type="ECO:0000313" key="8">
    <source>
        <dbReference type="Proteomes" id="UP000423756"/>
    </source>
</evidence>
<gene>
    <name evidence="7" type="ORF">F7Q91_09370</name>
</gene>
<dbReference type="GO" id="GO:0016209">
    <property type="term" value="F:antioxidant activity"/>
    <property type="evidence" value="ECO:0007669"/>
    <property type="project" value="InterPro"/>
</dbReference>
<keyword evidence="4" id="KW-0676">Redox-active center</keyword>
<dbReference type="CDD" id="cd02966">
    <property type="entry name" value="TlpA_like_family"/>
    <property type="match status" value="1"/>
</dbReference>
<dbReference type="InterPro" id="IPR017937">
    <property type="entry name" value="Thioredoxin_CS"/>
</dbReference>
<dbReference type="PANTHER" id="PTHR42852:SF6">
    <property type="entry name" value="THIOL:DISULFIDE INTERCHANGE PROTEIN DSBE"/>
    <property type="match status" value="1"/>
</dbReference>
<dbReference type="AlphaFoldDB" id="A0A7V7NUS8"/>
<keyword evidence="2" id="KW-0201">Cytochrome c-type biogenesis</keyword>
<evidence type="ECO:0000256" key="5">
    <source>
        <dbReference type="SAM" id="SignalP"/>
    </source>
</evidence>
<accession>A0A7V7NUS8</accession>
<dbReference type="PANTHER" id="PTHR42852">
    <property type="entry name" value="THIOL:DISULFIDE INTERCHANGE PROTEIN DSBE"/>
    <property type="match status" value="1"/>
</dbReference>
<dbReference type="InterPro" id="IPR013766">
    <property type="entry name" value="Thioredoxin_domain"/>
</dbReference>
<protein>
    <submittedName>
        <fullName evidence="7">TlpA family protein disulfide reductase</fullName>
    </submittedName>
</protein>
<dbReference type="RefSeq" id="WP_137407141.1">
    <property type="nucleotide sequence ID" value="NZ_AP025466.1"/>
</dbReference>
<evidence type="ECO:0000256" key="1">
    <source>
        <dbReference type="ARBA" id="ARBA00004196"/>
    </source>
</evidence>
<dbReference type="GeneID" id="77343943"/>
<proteinExistence type="predicted"/>
<dbReference type="PROSITE" id="PS00194">
    <property type="entry name" value="THIOREDOXIN_1"/>
    <property type="match status" value="1"/>
</dbReference>
<dbReference type="GO" id="GO:0015036">
    <property type="term" value="F:disulfide oxidoreductase activity"/>
    <property type="evidence" value="ECO:0007669"/>
    <property type="project" value="UniProtKB-ARBA"/>
</dbReference>